<keyword evidence="6" id="KW-1185">Reference proteome</keyword>
<evidence type="ECO:0000256" key="1">
    <source>
        <dbReference type="ARBA" id="ARBA00022598"/>
    </source>
</evidence>
<reference evidence="5 6" key="1">
    <citation type="submission" date="2020-08" db="EMBL/GenBank/DDBJ databases">
        <title>Genomic Encyclopedia of Type Strains, Phase IV (KMG-IV): sequencing the most valuable type-strain genomes for metagenomic binning, comparative biology and taxonomic classification.</title>
        <authorList>
            <person name="Goeker M."/>
        </authorList>
    </citation>
    <scope>NUCLEOTIDE SEQUENCE [LARGE SCALE GENOMIC DNA]</scope>
    <source>
        <strain evidence="5 6">DSM 21769</strain>
    </source>
</reference>
<dbReference type="PIRSF" id="PIRSF012535">
    <property type="entry name" value="UCP012535"/>
    <property type="match status" value="1"/>
</dbReference>
<dbReference type="AlphaFoldDB" id="A0A841PNN9"/>
<dbReference type="InterPro" id="IPR055399">
    <property type="entry name" value="CC_BshC"/>
</dbReference>
<dbReference type="Pfam" id="PF24850">
    <property type="entry name" value="CC_BshC"/>
    <property type="match status" value="1"/>
</dbReference>
<proteinExistence type="inferred from homology"/>
<dbReference type="GO" id="GO:0016874">
    <property type="term" value="F:ligase activity"/>
    <property type="evidence" value="ECO:0007669"/>
    <property type="project" value="UniProtKB-UniRule"/>
</dbReference>
<dbReference type="NCBIfam" id="TIGR03998">
    <property type="entry name" value="thiol_BshC"/>
    <property type="match status" value="1"/>
</dbReference>
<gene>
    <name evidence="2" type="primary">bshC</name>
    <name evidence="5" type="ORF">HNR44_001343</name>
</gene>
<dbReference type="EC" id="6.-.-.-" evidence="2"/>
<feature type="coiled-coil region" evidence="2">
    <location>
        <begin position="43"/>
        <end position="70"/>
    </location>
</feature>
<comment type="caution">
    <text evidence="5">The sequence shown here is derived from an EMBL/GenBank/DDBJ whole genome shotgun (WGS) entry which is preliminary data.</text>
</comment>
<comment type="function">
    <text evidence="2">Involved in bacillithiol (BSH) biosynthesis. May catalyze the last step of the pathway, the addition of cysteine to glucosamine malate (GlcN-Mal) to generate BSH.</text>
</comment>
<dbReference type="RefSeq" id="WP_184403282.1">
    <property type="nucleotide sequence ID" value="NZ_JACHHJ010000001.1"/>
</dbReference>
<dbReference type="Proteomes" id="UP000568839">
    <property type="component" value="Unassembled WGS sequence"/>
</dbReference>
<sequence length="540" mass="63121">MTIESFPVELQGWIQRYVQGEEAVRALYDYPPFGNEAERLRELERYEFKRESLRKALHEYQQRYEHREKAMAQIDKLQDERSVVVVGGQQAGLLTGPIYTIAKAVTVLLKAKEEEKKLNVPVIPVFWIAGEDHDWEEVNHIHVHSHDGKVRKVKYEGRTNKGAPVSEQPIDASAIQQWLEKVFLNCRETPYSRKLYEKIQHFAEKSATVSDFFAEVMLWLFRSQGLVMLDPQEPLFRHLMADTWTSLIEENQAVRQAFTDGKKKIEDVHDGEAFIEVADEHTHLFYSANGRREKLVMHHDGELSLGNGQYKMSRSDWSRETQLHPEKFSANVYTRPFVQEKLLPVLTFIAGPGEAAYWSMVGPLFHHFGRRVPPVAPRLQQTYVDRTSEKTLHSESLSALNVANEGTSDYINRLRQRNQQLNTDELLEQSQALAAEGHQVMAKALYTLAPSEERFTDKNFQRLQEVLKDLQLRIEKKQFERIAPRVKKLQQLEQRLYPNGKPQERVLNIFQLLNEYGEDRVLTLFDTMEWQEFRHQFLYL</sequence>
<dbReference type="InterPro" id="IPR011199">
    <property type="entry name" value="Bacillithiol_biosynth_BshC"/>
</dbReference>
<evidence type="ECO:0000259" key="4">
    <source>
        <dbReference type="Pfam" id="PF24850"/>
    </source>
</evidence>
<dbReference type="HAMAP" id="MF_01867">
    <property type="entry name" value="BshC"/>
    <property type="match status" value="1"/>
</dbReference>
<feature type="domain" description="Bacillithiol biosynthesis BshC C-terminal coiled-coil" evidence="4">
    <location>
        <begin position="382"/>
        <end position="540"/>
    </location>
</feature>
<evidence type="ECO:0000313" key="6">
    <source>
        <dbReference type="Proteomes" id="UP000568839"/>
    </source>
</evidence>
<dbReference type="Pfam" id="PF10079">
    <property type="entry name" value="Rossmann-like_BshC"/>
    <property type="match status" value="1"/>
</dbReference>
<accession>A0A841PNN9</accession>
<organism evidence="5 6">
    <name type="scientific">Geomicrobium halophilum</name>
    <dbReference type="NCBI Taxonomy" id="549000"/>
    <lineage>
        <taxon>Bacteria</taxon>
        <taxon>Bacillati</taxon>
        <taxon>Bacillota</taxon>
        <taxon>Bacilli</taxon>
        <taxon>Bacillales</taxon>
        <taxon>Geomicrobium</taxon>
    </lineage>
</organism>
<protein>
    <recommendedName>
        <fullName evidence="2">Putative cysteine ligase BshC</fullName>
        <ecNumber evidence="2">6.-.-.-</ecNumber>
    </recommendedName>
</protein>
<evidence type="ECO:0000259" key="3">
    <source>
        <dbReference type="Pfam" id="PF10079"/>
    </source>
</evidence>
<evidence type="ECO:0000256" key="2">
    <source>
        <dbReference type="HAMAP-Rule" id="MF_01867"/>
    </source>
</evidence>
<name>A0A841PNN9_9BACL</name>
<feature type="domain" description="Bacillithiol biosynthesis BshC N-terminal Rossmann-like" evidence="3">
    <location>
        <begin position="11"/>
        <end position="379"/>
    </location>
</feature>
<dbReference type="EMBL" id="JACHHJ010000001">
    <property type="protein sequence ID" value="MBB6449394.1"/>
    <property type="molecule type" value="Genomic_DNA"/>
</dbReference>
<evidence type="ECO:0000313" key="5">
    <source>
        <dbReference type="EMBL" id="MBB6449394.1"/>
    </source>
</evidence>
<keyword evidence="2" id="KW-0175">Coiled coil</keyword>
<comment type="similarity">
    <text evidence="2">Belongs to the BshC family.</text>
</comment>
<dbReference type="InterPro" id="IPR055398">
    <property type="entry name" value="Rossmann-like_BshC"/>
</dbReference>
<keyword evidence="1 2" id="KW-0436">Ligase</keyword>